<name>W7X9F9_TETTS</name>
<sequence length="134" mass="16175">MKYNIKCHILNQTLKKINAFQSKSKVIKLSYIQQTTFQKIKIAIMLLYRQIINFLTYLANTKCYRKYQLSIIQMFRAINFQLFQTIKSLIYNLYQRILIISSKFQIQFKSNNNNSFIDQKFKAKITFPCQMKIF</sequence>
<dbReference type="RefSeq" id="XP_012654430.1">
    <property type="nucleotide sequence ID" value="XM_012798976.1"/>
</dbReference>
<proteinExistence type="predicted"/>
<gene>
    <name evidence="1" type="ORF">TTHERM_000150046</name>
</gene>
<dbReference type="InParanoid" id="W7X9F9"/>
<dbReference type="AlphaFoldDB" id="W7X9F9"/>
<reference evidence="2" key="1">
    <citation type="journal article" date="2006" name="PLoS Biol.">
        <title>Macronuclear genome sequence of the ciliate Tetrahymena thermophila, a model eukaryote.</title>
        <authorList>
            <person name="Eisen J.A."/>
            <person name="Coyne R.S."/>
            <person name="Wu M."/>
            <person name="Wu D."/>
            <person name="Thiagarajan M."/>
            <person name="Wortman J.R."/>
            <person name="Badger J.H."/>
            <person name="Ren Q."/>
            <person name="Amedeo P."/>
            <person name="Jones K.M."/>
            <person name="Tallon L.J."/>
            <person name="Delcher A.L."/>
            <person name="Salzberg S.L."/>
            <person name="Silva J.C."/>
            <person name="Haas B.J."/>
            <person name="Majoros W.H."/>
            <person name="Farzad M."/>
            <person name="Carlton J.M."/>
            <person name="Smith R.K. Jr."/>
            <person name="Garg J."/>
            <person name="Pearlman R.E."/>
            <person name="Karrer K.M."/>
            <person name="Sun L."/>
            <person name="Manning G."/>
            <person name="Elde N.C."/>
            <person name="Turkewitz A.P."/>
            <person name="Asai D.J."/>
            <person name="Wilkes D.E."/>
            <person name="Wang Y."/>
            <person name="Cai H."/>
            <person name="Collins K."/>
            <person name="Stewart B.A."/>
            <person name="Lee S.R."/>
            <person name="Wilamowska K."/>
            <person name="Weinberg Z."/>
            <person name="Ruzzo W.L."/>
            <person name="Wloga D."/>
            <person name="Gaertig J."/>
            <person name="Frankel J."/>
            <person name="Tsao C.-C."/>
            <person name="Gorovsky M.A."/>
            <person name="Keeling P.J."/>
            <person name="Waller R.F."/>
            <person name="Patron N.J."/>
            <person name="Cherry J.M."/>
            <person name="Stover N.A."/>
            <person name="Krieger C.J."/>
            <person name="del Toro C."/>
            <person name="Ryder H.F."/>
            <person name="Williamson S.C."/>
            <person name="Barbeau R.A."/>
            <person name="Hamilton E.P."/>
            <person name="Orias E."/>
        </authorList>
    </citation>
    <scope>NUCLEOTIDE SEQUENCE [LARGE SCALE GENOMIC DNA]</scope>
    <source>
        <strain evidence="2">SB210</strain>
    </source>
</reference>
<keyword evidence="2" id="KW-1185">Reference proteome</keyword>
<accession>W7X9F9</accession>
<dbReference type="EMBL" id="GG662603">
    <property type="protein sequence ID" value="EWS73033.1"/>
    <property type="molecule type" value="Genomic_DNA"/>
</dbReference>
<dbReference type="KEGG" id="tet:TTHERM_000150046"/>
<dbReference type="GeneID" id="24437550"/>
<organism evidence="1 2">
    <name type="scientific">Tetrahymena thermophila (strain SB210)</name>
    <dbReference type="NCBI Taxonomy" id="312017"/>
    <lineage>
        <taxon>Eukaryota</taxon>
        <taxon>Sar</taxon>
        <taxon>Alveolata</taxon>
        <taxon>Ciliophora</taxon>
        <taxon>Intramacronucleata</taxon>
        <taxon>Oligohymenophorea</taxon>
        <taxon>Hymenostomatida</taxon>
        <taxon>Tetrahymenina</taxon>
        <taxon>Tetrahymenidae</taxon>
        <taxon>Tetrahymena</taxon>
    </lineage>
</organism>
<evidence type="ECO:0000313" key="1">
    <source>
        <dbReference type="EMBL" id="EWS73033.1"/>
    </source>
</evidence>
<dbReference type="Proteomes" id="UP000009168">
    <property type="component" value="Unassembled WGS sequence"/>
</dbReference>
<evidence type="ECO:0000313" key="2">
    <source>
        <dbReference type="Proteomes" id="UP000009168"/>
    </source>
</evidence>
<protein>
    <submittedName>
        <fullName evidence="1">Uncharacterized protein</fullName>
    </submittedName>
</protein>